<organism evidence="2 3">
    <name type="scientific">Vespula pensylvanica</name>
    <name type="common">Western yellow jacket</name>
    <name type="synonym">Wasp</name>
    <dbReference type="NCBI Taxonomy" id="30213"/>
    <lineage>
        <taxon>Eukaryota</taxon>
        <taxon>Metazoa</taxon>
        <taxon>Ecdysozoa</taxon>
        <taxon>Arthropoda</taxon>
        <taxon>Hexapoda</taxon>
        <taxon>Insecta</taxon>
        <taxon>Pterygota</taxon>
        <taxon>Neoptera</taxon>
        <taxon>Endopterygota</taxon>
        <taxon>Hymenoptera</taxon>
        <taxon>Apocrita</taxon>
        <taxon>Aculeata</taxon>
        <taxon>Vespoidea</taxon>
        <taxon>Vespidae</taxon>
        <taxon>Vespinae</taxon>
        <taxon>Vespula</taxon>
    </lineage>
</organism>
<dbReference type="EMBL" id="JACSDY010000002">
    <property type="protein sequence ID" value="KAF7434558.1"/>
    <property type="molecule type" value="Genomic_DNA"/>
</dbReference>
<dbReference type="Proteomes" id="UP000600918">
    <property type="component" value="Unassembled WGS sequence"/>
</dbReference>
<dbReference type="AlphaFoldDB" id="A0A834UEA1"/>
<protein>
    <submittedName>
        <fullName evidence="2">Uncharacterized protein</fullName>
    </submittedName>
</protein>
<sequence>MARKEKSERAKRSGRKKVESKFTSGLIGEARADGARAGGGRTREGPIEADRMFNSKKLETRPANYGTSSKTSTFEREKFEEDTAAILFALANLGTSTILSQMQQLPRLHCMVRMQCACLANERVKGFPPL</sequence>
<proteinExistence type="predicted"/>
<name>A0A834UEA1_VESPE</name>
<evidence type="ECO:0000313" key="3">
    <source>
        <dbReference type="Proteomes" id="UP000600918"/>
    </source>
</evidence>
<evidence type="ECO:0000313" key="2">
    <source>
        <dbReference type="EMBL" id="KAF7434558.1"/>
    </source>
</evidence>
<reference evidence="2" key="1">
    <citation type="journal article" date="2020" name="G3 (Bethesda)">
        <title>High-Quality Assemblies for Three Invasive Social Wasps from the &lt;i&gt;Vespula&lt;/i&gt; Genus.</title>
        <authorList>
            <person name="Harrop T.W.R."/>
            <person name="Guhlin J."/>
            <person name="McLaughlin G.M."/>
            <person name="Permina E."/>
            <person name="Stockwell P."/>
            <person name="Gilligan J."/>
            <person name="Le Lec M.F."/>
            <person name="Gruber M.A.M."/>
            <person name="Quinn O."/>
            <person name="Lovegrove M."/>
            <person name="Duncan E.J."/>
            <person name="Remnant E.J."/>
            <person name="Van Eeckhoven J."/>
            <person name="Graham B."/>
            <person name="Knapp R.A."/>
            <person name="Langford K.W."/>
            <person name="Kronenberg Z."/>
            <person name="Press M.O."/>
            <person name="Eacker S.M."/>
            <person name="Wilson-Rankin E.E."/>
            <person name="Purcell J."/>
            <person name="Lester P.J."/>
            <person name="Dearden P.K."/>
        </authorList>
    </citation>
    <scope>NUCLEOTIDE SEQUENCE</scope>
    <source>
        <strain evidence="2">Volc-1</strain>
    </source>
</reference>
<feature type="compositionally biased region" description="Basic and acidic residues" evidence="1">
    <location>
        <begin position="1"/>
        <end position="20"/>
    </location>
</feature>
<feature type="region of interest" description="Disordered" evidence="1">
    <location>
        <begin position="1"/>
        <end position="76"/>
    </location>
</feature>
<accession>A0A834UEA1</accession>
<keyword evidence="3" id="KW-1185">Reference proteome</keyword>
<feature type="compositionally biased region" description="Basic and acidic residues" evidence="1">
    <location>
        <begin position="41"/>
        <end position="60"/>
    </location>
</feature>
<gene>
    <name evidence="2" type="ORF">H0235_002749</name>
</gene>
<comment type="caution">
    <text evidence="2">The sequence shown here is derived from an EMBL/GenBank/DDBJ whole genome shotgun (WGS) entry which is preliminary data.</text>
</comment>
<evidence type="ECO:0000256" key="1">
    <source>
        <dbReference type="SAM" id="MobiDB-lite"/>
    </source>
</evidence>